<dbReference type="InterPro" id="IPR013823">
    <property type="entry name" value="Ribosomal_bL12_C"/>
</dbReference>
<reference evidence="2 3" key="1">
    <citation type="submission" date="2023-03" db="EMBL/GenBank/DDBJ databases">
        <title>WGS of Gossypium arboreum.</title>
        <authorList>
            <person name="Yu D."/>
        </authorList>
    </citation>
    <scope>NUCLEOTIDE SEQUENCE [LARGE SCALE GENOMIC DNA]</scope>
    <source>
        <tissue evidence="2">Leaf</tissue>
    </source>
</reference>
<accession>A0ABR0PR54</accession>
<keyword evidence="3" id="KW-1185">Reference proteome</keyword>
<evidence type="ECO:0000259" key="1">
    <source>
        <dbReference type="Pfam" id="PF00542"/>
    </source>
</evidence>
<feature type="domain" description="Large ribosomal subunit protein bL12 C-terminal" evidence="1">
    <location>
        <begin position="2"/>
        <end position="30"/>
    </location>
</feature>
<organism evidence="2 3">
    <name type="scientific">Gossypium arboreum</name>
    <name type="common">Tree cotton</name>
    <name type="synonym">Gossypium nanking</name>
    <dbReference type="NCBI Taxonomy" id="29729"/>
    <lineage>
        <taxon>Eukaryota</taxon>
        <taxon>Viridiplantae</taxon>
        <taxon>Streptophyta</taxon>
        <taxon>Embryophyta</taxon>
        <taxon>Tracheophyta</taxon>
        <taxon>Spermatophyta</taxon>
        <taxon>Magnoliopsida</taxon>
        <taxon>eudicotyledons</taxon>
        <taxon>Gunneridae</taxon>
        <taxon>Pentapetalae</taxon>
        <taxon>rosids</taxon>
        <taxon>malvids</taxon>
        <taxon>Malvales</taxon>
        <taxon>Malvaceae</taxon>
        <taxon>Malvoideae</taxon>
        <taxon>Gossypium</taxon>
    </lineage>
</organism>
<dbReference type="Pfam" id="PF00542">
    <property type="entry name" value="Ribosomal_L12"/>
    <property type="match status" value="1"/>
</dbReference>
<protein>
    <recommendedName>
        <fullName evidence="1">Large ribosomal subunit protein bL12 C-terminal domain-containing protein</fullName>
    </recommendedName>
</protein>
<dbReference type="Proteomes" id="UP001358586">
    <property type="component" value="Chromosome 6"/>
</dbReference>
<evidence type="ECO:0000313" key="3">
    <source>
        <dbReference type="Proteomes" id="UP001358586"/>
    </source>
</evidence>
<gene>
    <name evidence="2" type="ORF">PVK06_021860</name>
</gene>
<name>A0ABR0PR54_GOSAR</name>
<evidence type="ECO:0000313" key="2">
    <source>
        <dbReference type="EMBL" id="KAK5826927.1"/>
    </source>
</evidence>
<comment type="caution">
    <text evidence="2">The sequence shown here is derived from an EMBL/GenBank/DDBJ whole genome shotgun (WGS) entry which is preliminary data.</text>
</comment>
<proteinExistence type="predicted"/>
<dbReference type="EMBL" id="JARKNE010000006">
    <property type="protein sequence ID" value="KAK5826927.1"/>
    <property type="molecule type" value="Genomic_DNA"/>
</dbReference>
<sequence>MVIEEVPSNAQIAVIKAVKALISLALKEAKVSRKQMMPRNNLKKLELKFHCLEPCRNNPGRGD</sequence>